<gene>
    <name evidence="8" type="ORF">BESB_030840</name>
</gene>
<dbReference type="GeneID" id="40308136"/>
<feature type="compositionally biased region" description="Gly residues" evidence="6">
    <location>
        <begin position="1610"/>
        <end position="1624"/>
    </location>
</feature>
<feature type="region of interest" description="Disordered" evidence="6">
    <location>
        <begin position="491"/>
        <end position="556"/>
    </location>
</feature>
<feature type="compositionally biased region" description="Low complexity" evidence="6">
    <location>
        <begin position="1751"/>
        <end position="1776"/>
    </location>
</feature>
<evidence type="ECO:0000256" key="2">
    <source>
        <dbReference type="ARBA" id="ARBA00023015"/>
    </source>
</evidence>
<keyword evidence="9" id="KW-1185">Reference proteome</keyword>
<feature type="compositionally biased region" description="Low complexity" evidence="6">
    <location>
        <begin position="411"/>
        <end position="420"/>
    </location>
</feature>
<proteinExistence type="predicted"/>
<evidence type="ECO:0000256" key="3">
    <source>
        <dbReference type="ARBA" id="ARBA00023125"/>
    </source>
</evidence>
<feature type="compositionally biased region" description="Low complexity" evidence="6">
    <location>
        <begin position="982"/>
        <end position="1009"/>
    </location>
</feature>
<feature type="region of interest" description="Disordered" evidence="6">
    <location>
        <begin position="384"/>
        <end position="420"/>
    </location>
</feature>
<feature type="compositionally biased region" description="Basic and acidic residues" evidence="6">
    <location>
        <begin position="621"/>
        <end position="635"/>
    </location>
</feature>
<dbReference type="KEGG" id="bbes:BESB_030840"/>
<feature type="region of interest" description="Disordered" evidence="6">
    <location>
        <begin position="662"/>
        <end position="824"/>
    </location>
</feature>
<dbReference type="InterPro" id="IPR001471">
    <property type="entry name" value="AP2/ERF_dom"/>
</dbReference>
<comment type="subcellular location">
    <subcellularLocation>
        <location evidence="1">Nucleus</location>
    </subcellularLocation>
</comment>
<feature type="compositionally biased region" description="Low complexity" evidence="6">
    <location>
        <begin position="948"/>
        <end position="967"/>
    </location>
</feature>
<keyword evidence="3" id="KW-0238">DNA-binding</keyword>
<evidence type="ECO:0000256" key="6">
    <source>
        <dbReference type="SAM" id="MobiDB-lite"/>
    </source>
</evidence>
<feature type="compositionally biased region" description="Basic and acidic residues" evidence="6">
    <location>
        <begin position="165"/>
        <end position="176"/>
    </location>
</feature>
<comment type="caution">
    <text evidence="8">The sequence shown here is derived from an EMBL/GenBank/DDBJ whole genome shotgun (WGS) entry which is preliminary data.</text>
</comment>
<evidence type="ECO:0000256" key="1">
    <source>
        <dbReference type="ARBA" id="ARBA00004123"/>
    </source>
</evidence>
<evidence type="ECO:0000259" key="7">
    <source>
        <dbReference type="Pfam" id="PF00847"/>
    </source>
</evidence>
<feature type="compositionally biased region" description="Basic and acidic residues" evidence="6">
    <location>
        <begin position="771"/>
        <end position="782"/>
    </location>
</feature>
<evidence type="ECO:0000256" key="5">
    <source>
        <dbReference type="ARBA" id="ARBA00023242"/>
    </source>
</evidence>
<feature type="compositionally biased region" description="Polar residues" evidence="6">
    <location>
        <begin position="281"/>
        <end position="291"/>
    </location>
</feature>
<feature type="region of interest" description="Disordered" evidence="6">
    <location>
        <begin position="572"/>
        <end position="642"/>
    </location>
</feature>
<keyword evidence="5" id="KW-0539">Nucleus</keyword>
<feature type="compositionally biased region" description="Basic and acidic residues" evidence="6">
    <location>
        <begin position="544"/>
        <end position="554"/>
    </location>
</feature>
<keyword evidence="2" id="KW-0805">Transcription regulation</keyword>
<feature type="compositionally biased region" description="Polar residues" evidence="6">
    <location>
        <begin position="929"/>
        <end position="945"/>
    </location>
</feature>
<feature type="region of interest" description="Disordered" evidence="6">
    <location>
        <begin position="1598"/>
        <end position="1624"/>
    </location>
</feature>
<feature type="compositionally biased region" description="Low complexity" evidence="6">
    <location>
        <begin position="751"/>
        <end position="770"/>
    </location>
</feature>
<dbReference type="Proteomes" id="UP000224006">
    <property type="component" value="Chromosome XIII"/>
</dbReference>
<evidence type="ECO:0000313" key="9">
    <source>
        <dbReference type="Proteomes" id="UP000224006"/>
    </source>
</evidence>
<feature type="region of interest" description="Disordered" evidence="6">
    <location>
        <begin position="231"/>
        <end position="323"/>
    </location>
</feature>
<feature type="compositionally biased region" description="Low complexity" evidence="6">
    <location>
        <begin position="1046"/>
        <end position="1055"/>
    </location>
</feature>
<feature type="compositionally biased region" description="Polar residues" evidence="6">
    <location>
        <begin position="1638"/>
        <end position="1648"/>
    </location>
</feature>
<feature type="region of interest" description="Disordered" evidence="6">
    <location>
        <begin position="1638"/>
        <end position="1688"/>
    </location>
</feature>
<name>A0A2A9M728_BESBE</name>
<dbReference type="EMBL" id="NWUJ01000016">
    <property type="protein sequence ID" value="PFH31210.1"/>
    <property type="molecule type" value="Genomic_DNA"/>
</dbReference>
<feature type="region of interest" description="Disordered" evidence="6">
    <location>
        <begin position="1751"/>
        <end position="1789"/>
    </location>
</feature>
<feature type="compositionally biased region" description="Polar residues" evidence="6">
    <location>
        <begin position="905"/>
        <end position="917"/>
    </location>
</feature>
<feature type="compositionally biased region" description="Gly residues" evidence="6">
    <location>
        <begin position="1777"/>
        <end position="1789"/>
    </location>
</feature>
<evidence type="ECO:0000313" key="8">
    <source>
        <dbReference type="EMBL" id="PFH31210.1"/>
    </source>
</evidence>
<feature type="compositionally biased region" description="Polar residues" evidence="6">
    <location>
        <begin position="1013"/>
        <end position="1031"/>
    </location>
</feature>
<feature type="region of interest" description="Disordered" evidence="6">
    <location>
        <begin position="1303"/>
        <end position="1330"/>
    </location>
</feature>
<protein>
    <recommendedName>
        <fullName evidence="7">AP2/ERF domain-containing protein</fullName>
    </recommendedName>
</protein>
<feature type="region of interest" description="Disordered" evidence="6">
    <location>
        <begin position="858"/>
        <end position="1079"/>
    </location>
</feature>
<feature type="compositionally biased region" description="Basic and acidic residues" evidence="6">
    <location>
        <begin position="500"/>
        <end position="513"/>
    </location>
</feature>
<keyword evidence="4" id="KW-0804">Transcription</keyword>
<evidence type="ECO:0000256" key="4">
    <source>
        <dbReference type="ARBA" id="ARBA00023163"/>
    </source>
</evidence>
<reference evidence="8 9" key="1">
    <citation type="submission" date="2017-09" db="EMBL/GenBank/DDBJ databases">
        <title>Genome sequencing of Besnoitia besnoiti strain Bb-Ger1.</title>
        <authorList>
            <person name="Schares G."/>
            <person name="Venepally P."/>
            <person name="Lorenzi H.A."/>
        </authorList>
    </citation>
    <scope>NUCLEOTIDE SEQUENCE [LARGE SCALE GENOMIC DNA]</scope>
    <source>
        <strain evidence="8 9">Bb-Ger1</strain>
    </source>
</reference>
<sequence>MINLHQLFRVFSRVSSSPADPPAPNASSEVSSLPPLDHLSSLSALHQQELLASLAAVVSAASSSAASTGPSSATMSGSPSSLLSSSAFCVPPSSSSAKAPHTALPFPPGSSPEALAFPCQSVPSSLHGKPLSPGFAEPSVSPTDFAAAASRGSFSTPRKRGVGLDAHEGSGIRGEGLGEERDRQWLLLQKPVSKTTMRWPWLAARGEEDANVAPGSELPLSVSSFLGEGLASQQAGPAHPSPLLPSTSGFAHAEGSLLPSASSPSPHHAGRSEAAGARQAPVSQDSFSPLQPSMPAPGGAEPRGEASGPRVSQGLPTALSSDACGGGLMGADASAQPQTSALLTLLMRPEGRGGGSDVVAHDAASKENLRQNATDIAEGRTLLPSRPASHANSASLPGPLPSAPSVDLTRTTTTTSSAAPEAAAGLVAVSRTADDCGGAEQAAPMHDQPLSLNDFSLSSAPQGKLVYCAKDRPACQALDEGSHGLTPYLEACAGADPPGEGEHAGEDREEARHARGAALQPPSRLTGSELSLGDTHGGGPGSETGERHAQREETSGASCAFVSEELKDFPFPQTASAGARGDTCASFTEHPSFPPPASSDVCSRGPPSPRQNSTYPWRACQRTDEARNSEVEAPHTSDLSTLTAGSWGEGVLSAFSLATSPALPEGRDAAPGSGAPHGPEAGGDVQGSSADRVAPCPSVTSCRPHRSSPVPGTATNATALSSHTSVRTIAETGSSDAAAVPPSDPGGARDSPPASLSAAAAPAPGSGEASAFRDRVASRVDAADFGARSQTDTAGRGERETDSATEGNLPAVAVGPSEAGLSSAPLSADSAELMFLFRNGQPSAAAIVAALQQRHTPLGTAGEGEENLQGEGAESSRVSEGAEQRQSREDSASIGEVEQHGKNAQLATRASVNSSRGTCAASDVEQAPSIASSSAVNGTSISSACGRSLYASSPASSGASLTSSSTPPGLPTPGHGAGAPGGLALAPSSSAQSSPPAPSDPASLHSLLLWPAQQDSSRLPGSSPAEASSTGPGIRVTGDSESDNPGGAAASSGAGPLRGPPCAGPPRASGSGAQAGTASGAAVNPAANATTFQQQLLLLSAAFDRIGSSPFPVVGGEGFSMYNASGAEASGGPASAPLGGPATSLPVLLAGANAEAGTDSGVEEHRGLLALLGGGGEHPPAQQVLGLPSTGAGMTLGNSGAGATSRGVKRQYGGQARGLSTSQKGSGVLLAQSRPADDSGQGGMGGSGAAGRAVKKQRRGALYSGGAAPTGAVAGFLPVGAGPRAHAKDGPTPPSDEFFLQQLQQGGDSSRSSAERPAAPGSSISAARSSLPTVPVGWPSAFGDGGCAPGAEGPPSPSLRSLSHAGGVLFGSGANTTLGHLSAPAYFTQVHGMPLSAGDAGVSGAHPAPGSMVGAEAAAVGEEVVVGGLLNSSFPLSSGCGTRGALLNNSATLRPASGQASSCSQNAGANALLAGASAGLDILPGAGAQPGGPGLFFGGASPPLQEASAYTSGNGNTSSASNGDAIAAAALLHLRTLQQLQELQRHFHQRAPGGVLATQGPPTPFLGPASPLVNSSLGLGSPAPGPAAGLVCNAAGLSPMTGRGPERRATGGGSGGSRKGSGGVSAGAEHLFLLQLKQQQAGGHSSVNPHGPARGSATTGGGAGPAASGGGVVGAPQQHHPGVCYSPPKDVWRARITVDGRQHEQQFSVKRHGFEEARMLAVQWRAHMENLRLGGGGKSKGNGGAAIASTATVASQASSHSSQQPQLAGTVVSGTPGSPGSGSLSGRGL</sequence>
<feature type="region of interest" description="Disordered" evidence="6">
    <location>
        <begin position="147"/>
        <end position="176"/>
    </location>
</feature>
<feature type="compositionally biased region" description="Gly residues" evidence="6">
    <location>
        <begin position="1658"/>
        <end position="1673"/>
    </location>
</feature>
<organism evidence="8 9">
    <name type="scientific">Besnoitia besnoiti</name>
    <name type="common">Apicomplexan protozoan</name>
    <dbReference type="NCBI Taxonomy" id="94643"/>
    <lineage>
        <taxon>Eukaryota</taxon>
        <taxon>Sar</taxon>
        <taxon>Alveolata</taxon>
        <taxon>Apicomplexa</taxon>
        <taxon>Conoidasida</taxon>
        <taxon>Coccidia</taxon>
        <taxon>Eucoccidiorida</taxon>
        <taxon>Eimeriorina</taxon>
        <taxon>Sarcocystidae</taxon>
        <taxon>Besnoitia</taxon>
    </lineage>
</organism>
<dbReference type="GO" id="GO:0005634">
    <property type="term" value="C:nucleus"/>
    <property type="evidence" value="ECO:0007669"/>
    <property type="project" value="UniProtKB-SubCell"/>
</dbReference>
<dbReference type="RefSeq" id="XP_029215219.1">
    <property type="nucleotide sequence ID" value="XM_029361752.1"/>
</dbReference>
<dbReference type="GO" id="GO:0003700">
    <property type="term" value="F:DNA-binding transcription factor activity"/>
    <property type="evidence" value="ECO:0007669"/>
    <property type="project" value="InterPro"/>
</dbReference>
<dbReference type="VEuPathDB" id="ToxoDB:BESB_030840"/>
<feature type="region of interest" description="Disordered" evidence="6">
    <location>
        <begin position="1198"/>
        <end position="1253"/>
    </location>
</feature>
<feature type="compositionally biased region" description="Polar residues" evidence="6">
    <location>
        <begin position="713"/>
        <end position="735"/>
    </location>
</feature>
<dbReference type="GO" id="GO:0003677">
    <property type="term" value="F:DNA binding"/>
    <property type="evidence" value="ECO:0007669"/>
    <property type="project" value="UniProtKB-KW"/>
</dbReference>
<feature type="compositionally biased region" description="Low complexity" evidence="6">
    <location>
        <begin position="256"/>
        <end position="267"/>
    </location>
</feature>
<feature type="compositionally biased region" description="Low complexity" evidence="6">
    <location>
        <begin position="1068"/>
        <end position="1079"/>
    </location>
</feature>
<feature type="compositionally biased region" description="Basic and acidic residues" evidence="6">
    <location>
        <begin position="880"/>
        <end position="901"/>
    </location>
</feature>
<feature type="compositionally biased region" description="Low complexity" evidence="6">
    <location>
        <begin position="1309"/>
        <end position="1323"/>
    </location>
</feature>
<feature type="compositionally biased region" description="Gly residues" evidence="6">
    <location>
        <begin position="1240"/>
        <end position="1249"/>
    </location>
</feature>
<accession>A0A2A9M728</accession>
<feature type="domain" description="AP2/ERF" evidence="7">
    <location>
        <begin position="1679"/>
        <end position="1730"/>
    </location>
</feature>
<dbReference type="Pfam" id="PF00847">
    <property type="entry name" value="AP2"/>
    <property type="match status" value="1"/>
</dbReference>
<dbReference type="Gene3D" id="1.20.5.2050">
    <property type="match status" value="1"/>
</dbReference>
<dbReference type="OrthoDB" id="332928at2759"/>